<sequence length="64" mass="7332">MSRPGVACAKQCMLPIQAGHSRYLFECRMRQDDVVVFFVRNKGGTTEAEAFRPLGREAFLYFID</sequence>
<organism evidence="1 2">
    <name type="scientific">Paenibacillus abyssi</name>
    <dbReference type="NCBI Taxonomy" id="1340531"/>
    <lineage>
        <taxon>Bacteria</taxon>
        <taxon>Bacillati</taxon>
        <taxon>Bacillota</taxon>
        <taxon>Bacilli</taxon>
        <taxon>Bacillales</taxon>
        <taxon>Paenibacillaceae</taxon>
        <taxon>Paenibacillus</taxon>
    </lineage>
</organism>
<comment type="caution">
    <text evidence="1">The sequence shown here is derived from an EMBL/GenBank/DDBJ whole genome shotgun (WGS) entry which is preliminary data.</text>
</comment>
<reference evidence="1" key="2">
    <citation type="submission" date="2020-09" db="EMBL/GenBank/DDBJ databases">
        <authorList>
            <person name="Sun Q."/>
            <person name="Zhou Y."/>
        </authorList>
    </citation>
    <scope>NUCLEOTIDE SEQUENCE</scope>
    <source>
        <strain evidence="1">CGMCC 1.12987</strain>
    </source>
</reference>
<gene>
    <name evidence="1" type="ORF">GCM10010916_41490</name>
</gene>
<protein>
    <submittedName>
        <fullName evidence="1">Uncharacterized protein</fullName>
    </submittedName>
</protein>
<dbReference type="AlphaFoldDB" id="A0A917G3C7"/>
<dbReference type="EMBL" id="BMGR01000016">
    <property type="protein sequence ID" value="GGG20455.1"/>
    <property type="molecule type" value="Genomic_DNA"/>
</dbReference>
<proteinExistence type="predicted"/>
<evidence type="ECO:0000313" key="2">
    <source>
        <dbReference type="Proteomes" id="UP000644756"/>
    </source>
</evidence>
<evidence type="ECO:0000313" key="1">
    <source>
        <dbReference type="EMBL" id="GGG20455.1"/>
    </source>
</evidence>
<name>A0A917G3C7_9BACL</name>
<accession>A0A917G3C7</accession>
<dbReference type="Proteomes" id="UP000644756">
    <property type="component" value="Unassembled WGS sequence"/>
</dbReference>
<keyword evidence="2" id="KW-1185">Reference proteome</keyword>
<reference evidence="1" key="1">
    <citation type="journal article" date="2014" name="Int. J. Syst. Evol. Microbiol.">
        <title>Complete genome sequence of Corynebacterium casei LMG S-19264T (=DSM 44701T), isolated from a smear-ripened cheese.</title>
        <authorList>
            <consortium name="US DOE Joint Genome Institute (JGI-PGF)"/>
            <person name="Walter F."/>
            <person name="Albersmeier A."/>
            <person name="Kalinowski J."/>
            <person name="Ruckert C."/>
        </authorList>
    </citation>
    <scope>NUCLEOTIDE SEQUENCE</scope>
    <source>
        <strain evidence="1">CGMCC 1.12987</strain>
    </source>
</reference>